<dbReference type="InterPro" id="IPR014014">
    <property type="entry name" value="RNA_helicase_DEAD_Q_motif"/>
</dbReference>
<evidence type="ECO:0000256" key="9">
    <source>
        <dbReference type="ARBA" id="ARBA00047984"/>
    </source>
</evidence>
<keyword evidence="7" id="KW-0346">Stress response</keyword>
<dbReference type="Gene3D" id="3.40.50.300">
    <property type="entry name" value="P-loop containing nucleotide triphosphate hydrolases"/>
    <property type="match status" value="2"/>
</dbReference>
<dbReference type="PANTHER" id="PTHR47959:SF1">
    <property type="entry name" value="ATP-DEPENDENT RNA HELICASE DBPA"/>
    <property type="match status" value="1"/>
</dbReference>
<evidence type="ECO:0000313" key="11">
    <source>
        <dbReference type="EMBL" id="BDI34530.1"/>
    </source>
</evidence>
<keyword evidence="4" id="KW-0378">Hydrolase</keyword>
<evidence type="ECO:0000256" key="6">
    <source>
        <dbReference type="ARBA" id="ARBA00022840"/>
    </source>
</evidence>
<keyword evidence="2" id="KW-0963">Cytoplasm</keyword>
<sequence>MSPKPSAPKADTESTAAAPSAPKRTIVVPAVREPLTIEQMRTPERSPARKKVIVVMSGAKRTTRPAADRVADETNADEESTVMHAPTSDDAGYEFSETTDNELEAGDADELFESASSEEFEPTDDGSLVSDVELAAEEEEIEEEALTFDAPESQEPETVAEAPHSDEQAPAVEASASDESASAPEAVEEPKPSPKKTPPAPKAVPIASEPVDRTPPAVKALKAKKAAPAADAVAVAAPVDASADDAEPIKFSDLGLSEQVLKAISDLGFEAPTAIQAGAIPPLLAGRDLIGQAQTGTGKTAAFALPLVQMVDPKSNAIQAIILEPTRELAIQVADGIHKFAKYAGLSVVPVYGGQPLDRQFRALRAGAHIVVGTPGRVLDHLRRGSIALDQVRFCVLDEADEMLALGFLEEVETILAELPEERQTAFFSATMAPRVMALTQQFLKNPQRVKIESKRRTVDTTRQTYYEVPQGRKLEALGRVLDMETPGPTIVFCRTRQQCNELAESLRLRGYLAEPLHGEMGQPERDRVMKRFREGLADMLIATDVAARGLDIETVTHVINYELPWDIEQYIHRIGRTGRAGRSGDAITLVEGRERRQLQAIEKMIGTQIKPVRIPSAADITARRREALAESLRETLTSGEFDGHMATVESLTSEYDASEIAAAALYLLWKDRHSAPPDTAEELAADSEQPEAGMVRLFVSLGRQDNLRPGDLVGAITNEAGLTGRQIGAIDIMDRTSFVEVPANFVPKVIAALNATTLRGKNVSAGVAHPDENPRGNNRPGSGGNRPSFGGRGPGGGGFNKFNKR</sequence>
<dbReference type="CDD" id="cd18787">
    <property type="entry name" value="SF2_C_DEAD"/>
    <property type="match status" value="1"/>
</dbReference>
<dbReference type="PROSITE" id="PS51195">
    <property type="entry name" value="Q_MOTIF"/>
    <property type="match status" value="1"/>
</dbReference>
<dbReference type="PANTHER" id="PTHR47959">
    <property type="entry name" value="ATP-DEPENDENT RNA HELICASE RHLE-RELATED"/>
    <property type="match status" value="1"/>
</dbReference>
<evidence type="ECO:0000256" key="4">
    <source>
        <dbReference type="ARBA" id="ARBA00022801"/>
    </source>
</evidence>
<reference evidence="11 12" key="1">
    <citation type="journal article" date="2019" name="Int. J. Syst. Evol. Microbiol.">
        <title>Capsulimonas corticalis gen. nov., sp. nov., an aerobic capsulated bacterium, of a novel bacterial order, Capsulimonadales ord. nov., of the class Armatimonadia of the phylum Armatimonadetes.</title>
        <authorList>
            <person name="Li J."/>
            <person name="Kudo C."/>
            <person name="Tonouchi A."/>
        </authorList>
    </citation>
    <scope>NUCLEOTIDE SEQUENCE [LARGE SCALE GENOMIC DNA]</scope>
    <source>
        <strain evidence="11 12">AX-7</strain>
    </source>
</reference>
<evidence type="ECO:0000256" key="3">
    <source>
        <dbReference type="ARBA" id="ARBA00022741"/>
    </source>
</evidence>
<evidence type="ECO:0000256" key="7">
    <source>
        <dbReference type="ARBA" id="ARBA00023016"/>
    </source>
</evidence>
<evidence type="ECO:0000256" key="8">
    <source>
        <dbReference type="ARBA" id="ARBA00038437"/>
    </source>
</evidence>
<dbReference type="KEGG" id="ccot:CCAX7_65810"/>
<dbReference type="Proteomes" id="UP000287394">
    <property type="component" value="Chromosome"/>
</dbReference>
<dbReference type="Gene3D" id="3.30.70.330">
    <property type="match status" value="1"/>
</dbReference>
<dbReference type="SMART" id="SM00490">
    <property type="entry name" value="HELICc"/>
    <property type="match status" value="1"/>
</dbReference>
<dbReference type="GO" id="GO:0003723">
    <property type="term" value="F:RNA binding"/>
    <property type="evidence" value="ECO:0007669"/>
    <property type="project" value="UniProtKB-ARBA"/>
</dbReference>
<evidence type="ECO:0000256" key="1">
    <source>
        <dbReference type="ARBA" id="ARBA00012552"/>
    </source>
</evidence>
<feature type="compositionally biased region" description="Low complexity" evidence="10">
    <location>
        <begin position="776"/>
        <end position="790"/>
    </location>
</feature>
<evidence type="ECO:0000256" key="2">
    <source>
        <dbReference type="ARBA" id="ARBA00022490"/>
    </source>
</evidence>
<organism evidence="11 12">
    <name type="scientific">Capsulimonas corticalis</name>
    <dbReference type="NCBI Taxonomy" id="2219043"/>
    <lineage>
        <taxon>Bacteria</taxon>
        <taxon>Bacillati</taxon>
        <taxon>Armatimonadota</taxon>
        <taxon>Armatimonadia</taxon>
        <taxon>Capsulimonadales</taxon>
        <taxon>Capsulimonadaceae</taxon>
        <taxon>Capsulimonas</taxon>
    </lineage>
</organism>
<dbReference type="InterPro" id="IPR012677">
    <property type="entry name" value="Nucleotide-bd_a/b_plait_sf"/>
</dbReference>
<protein>
    <recommendedName>
        <fullName evidence="1">RNA helicase</fullName>
        <ecNumber evidence="1">3.6.4.13</ecNumber>
    </recommendedName>
</protein>
<dbReference type="InterPro" id="IPR057325">
    <property type="entry name" value="DeaD_dimer"/>
</dbReference>
<dbReference type="EC" id="3.6.4.13" evidence="1"/>
<dbReference type="FunFam" id="3.40.50.300:FF:000108">
    <property type="entry name" value="ATP-dependent RNA helicase RhlE"/>
    <property type="match status" value="1"/>
</dbReference>
<keyword evidence="3" id="KW-0547">Nucleotide-binding</keyword>
<dbReference type="Pfam" id="PF00270">
    <property type="entry name" value="DEAD"/>
    <property type="match status" value="1"/>
</dbReference>
<name>A0A402CQZ2_9BACT</name>
<dbReference type="GO" id="GO:0005524">
    <property type="term" value="F:ATP binding"/>
    <property type="evidence" value="ECO:0007669"/>
    <property type="project" value="UniProtKB-KW"/>
</dbReference>
<dbReference type="CDD" id="cd12252">
    <property type="entry name" value="RRM_DbpA"/>
    <property type="match status" value="1"/>
</dbReference>
<feature type="region of interest" description="Disordered" evidence="10">
    <location>
        <begin position="1"/>
        <end position="27"/>
    </location>
</feature>
<feature type="compositionally biased region" description="Acidic residues" evidence="10">
    <location>
        <begin position="134"/>
        <end position="146"/>
    </location>
</feature>
<comment type="catalytic activity">
    <reaction evidence="9">
        <text>ATP + H2O = ADP + phosphate + H(+)</text>
        <dbReference type="Rhea" id="RHEA:13065"/>
        <dbReference type="ChEBI" id="CHEBI:15377"/>
        <dbReference type="ChEBI" id="CHEBI:15378"/>
        <dbReference type="ChEBI" id="CHEBI:30616"/>
        <dbReference type="ChEBI" id="CHEBI:43474"/>
        <dbReference type="ChEBI" id="CHEBI:456216"/>
        <dbReference type="EC" id="3.6.4.13"/>
    </reaction>
</comment>
<keyword evidence="12" id="KW-1185">Reference proteome</keyword>
<dbReference type="InterPro" id="IPR011545">
    <property type="entry name" value="DEAD/DEAH_box_helicase_dom"/>
</dbReference>
<dbReference type="AlphaFoldDB" id="A0A402CQZ2"/>
<keyword evidence="6" id="KW-0067">ATP-binding</keyword>
<dbReference type="GO" id="GO:0003724">
    <property type="term" value="F:RNA helicase activity"/>
    <property type="evidence" value="ECO:0007669"/>
    <property type="project" value="UniProtKB-EC"/>
</dbReference>
<dbReference type="GO" id="GO:0016787">
    <property type="term" value="F:hydrolase activity"/>
    <property type="evidence" value="ECO:0007669"/>
    <property type="project" value="UniProtKB-KW"/>
</dbReference>
<feature type="compositionally biased region" description="Acidic residues" evidence="10">
    <location>
        <begin position="97"/>
        <end position="124"/>
    </location>
</feature>
<feature type="compositionally biased region" description="Gly residues" evidence="10">
    <location>
        <begin position="791"/>
        <end position="800"/>
    </location>
</feature>
<dbReference type="FunCoup" id="A0A402CQZ2">
    <property type="interactions" value="344"/>
</dbReference>
<dbReference type="SMART" id="SM00487">
    <property type="entry name" value="DEXDc"/>
    <property type="match status" value="1"/>
</dbReference>
<dbReference type="InterPro" id="IPR044742">
    <property type="entry name" value="DEAD/DEAH_RhlB"/>
</dbReference>
<feature type="compositionally biased region" description="Low complexity" evidence="10">
    <location>
        <begin position="169"/>
        <end position="185"/>
    </location>
</feature>
<dbReference type="InterPro" id="IPR005580">
    <property type="entry name" value="DbpA/CsdA_RNA-bd_dom"/>
</dbReference>
<evidence type="ECO:0000313" key="12">
    <source>
        <dbReference type="Proteomes" id="UP000287394"/>
    </source>
</evidence>
<dbReference type="SUPFAM" id="SSF52540">
    <property type="entry name" value="P-loop containing nucleoside triphosphate hydrolases"/>
    <property type="match status" value="1"/>
</dbReference>
<dbReference type="EMBL" id="AP025739">
    <property type="protein sequence ID" value="BDI34530.1"/>
    <property type="molecule type" value="Genomic_DNA"/>
</dbReference>
<dbReference type="Pfam" id="PF25399">
    <property type="entry name" value="DeaD_dimer"/>
    <property type="match status" value="1"/>
</dbReference>
<dbReference type="Pfam" id="PF00271">
    <property type="entry name" value="Helicase_C"/>
    <property type="match status" value="1"/>
</dbReference>
<comment type="similarity">
    <text evidence="8">Belongs to the DEAD box helicase family.</text>
</comment>
<feature type="region of interest" description="Disordered" evidence="10">
    <location>
        <begin position="765"/>
        <end position="806"/>
    </location>
</feature>
<dbReference type="CDD" id="cd00268">
    <property type="entry name" value="DEADc"/>
    <property type="match status" value="1"/>
</dbReference>
<dbReference type="Pfam" id="PF03880">
    <property type="entry name" value="DbpA"/>
    <property type="match status" value="1"/>
</dbReference>
<feature type="region of interest" description="Disordered" evidence="10">
    <location>
        <begin position="59"/>
        <end position="211"/>
    </location>
</feature>
<evidence type="ECO:0000256" key="10">
    <source>
        <dbReference type="SAM" id="MobiDB-lite"/>
    </source>
</evidence>
<keyword evidence="5" id="KW-0347">Helicase</keyword>
<dbReference type="InterPro" id="IPR050079">
    <property type="entry name" value="DEAD_box_RNA_helicase"/>
</dbReference>
<accession>A0A402CQZ2</accession>
<dbReference type="InterPro" id="IPR027417">
    <property type="entry name" value="P-loop_NTPase"/>
</dbReference>
<evidence type="ECO:0000256" key="5">
    <source>
        <dbReference type="ARBA" id="ARBA00022806"/>
    </source>
</evidence>
<dbReference type="InterPro" id="IPR000629">
    <property type="entry name" value="RNA-helicase_DEAD-box_CS"/>
</dbReference>
<dbReference type="PROSITE" id="PS51192">
    <property type="entry name" value="HELICASE_ATP_BIND_1"/>
    <property type="match status" value="1"/>
</dbReference>
<gene>
    <name evidence="11" type="ORF">CCAX7_65810</name>
</gene>
<dbReference type="PROSITE" id="PS00039">
    <property type="entry name" value="DEAD_ATP_HELICASE"/>
    <property type="match status" value="1"/>
</dbReference>
<proteinExistence type="inferred from homology"/>
<dbReference type="PROSITE" id="PS51194">
    <property type="entry name" value="HELICASE_CTER"/>
    <property type="match status" value="1"/>
</dbReference>
<dbReference type="InterPro" id="IPR014001">
    <property type="entry name" value="Helicase_ATP-bd"/>
</dbReference>
<dbReference type="InterPro" id="IPR001650">
    <property type="entry name" value="Helicase_C-like"/>
</dbReference>
<dbReference type="GO" id="GO:0005829">
    <property type="term" value="C:cytosol"/>
    <property type="evidence" value="ECO:0007669"/>
    <property type="project" value="TreeGrafter"/>
</dbReference>